<gene>
    <name evidence="3" type="ORF">SAMN05216554_1718</name>
</gene>
<keyword evidence="4" id="KW-1185">Reference proteome</keyword>
<dbReference type="InterPro" id="IPR005545">
    <property type="entry name" value="YCII"/>
</dbReference>
<evidence type="ECO:0000259" key="2">
    <source>
        <dbReference type="Pfam" id="PF03795"/>
    </source>
</evidence>
<evidence type="ECO:0000313" key="4">
    <source>
        <dbReference type="Proteomes" id="UP000198891"/>
    </source>
</evidence>
<sequence length="125" mass="13377">MRYSLLLINQEAQDAGVTEEDMAPFRAAFDAYGKSLEAAGVLVLADILQPVAASTTVTLRNGSLQVQDGPFADTKEKLAGVFVIEVDDLDAAIAWAEKCPGAHYGVLEIRPTAISFQNGAWHELA</sequence>
<organism evidence="3 4">
    <name type="scientific">Herbiconiux ginsengi</name>
    <dbReference type="NCBI Taxonomy" id="381665"/>
    <lineage>
        <taxon>Bacteria</taxon>
        <taxon>Bacillati</taxon>
        <taxon>Actinomycetota</taxon>
        <taxon>Actinomycetes</taxon>
        <taxon>Micrococcales</taxon>
        <taxon>Microbacteriaceae</taxon>
        <taxon>Herbiconiux</taxon>
    </lineage>
</organism>
<name>A0A1H3N758_9MICO</name>
<comment type="similarity">
    <text evidence="1">Belongs to the YciI family.</text>
</comment>
<dbReference type="RefSeq" id="WP_092551392.1">
    <property type="nucleotide sequence ID" value="NZ_FNPZ01000001.1"/>
</dbReference>
<dbReference type="InterPro" id="IPR011008">
    <property type="entry name" value="Dimeric_a/b-barrel"/>
</dbReference>
<feature type="domain" description="YCII-related" evidence="2">
    <location>
        <begin position="1"/>
        <end position="111"/>
    </location>
</feature>
<dbReference type="STRING" id="381665.SAMN05216554_1718"/>
<dbReference type="PANTHER" id="PTHR35174:SF3">
    <property type="entry name" value="BLL7171 PROTEIN"/>
    <property type="match status" value="1"/>
</dbReference>
<proteinExistence type="inferred from homology"/>
<dbReference type="OrthoDB" id="3212458at2"/>
<dbReference type="AlphaFoldDB" id="A0A1H3N758"/>
<accession>A0A1H3N758</accession>
<dbReference type="Gene3D" id="3.30.70.1060">
    <property type="entry name" value="Dimeric alpha+beta barrel"/>
    <property type="match status" value="1"/>
</dbReference>
<reference evidence="3 4" key="1">
    <citation type="submission" date="2016-10" db="EMBL/GenBank/DDBJ databases">
        <authorList>
            <person name="de Groot N.N."/>
        </authorList>
    </citation>
    <scope>NUCLEOTIDE SEQUENCE [LARGE SCALE GENOMIC DNA]</scope>
    <source>
        <strain evidence="3 4">CGMCC 4.3491</strain>
    </source>
</reference>
<dbReference type="EMBL" id="FNPZ01000001">
    <property type="protein sequence ID" value="SDY84510.1"/>
    <property type="molecule type" value="Genomic_DNA"/>
</dbReference>
<evidence type="ECO:0000313" key="3">
    <source>
        <dbReference type="EMBL" id="SDY84510.1"/>
    </source>
</evidence>
<protein>
    <submittedName>
        <fullName evidence="3">Uncharacterized conserved protein</fullName>
    </submittedName>
</protein>
<dbReference type="Proteomes" id="UP000198891">
    <property type="component" value="Unassembled WGS sequence"/>
</dbReference>
<dbReference type="PANTHER" id="PTHR35174">
    <property type="entry name" value="BLL7171 PROTEIN-RELATED"/>
    <property type="match status" value="1"/>
</dbReference>
<dbReference type="SUPFAM" id="SSF54909">
    <property type="entry name" value="Dimeric alpha+beta barrel"/>
    <property type="match status" value="1"/>
</dbReference>
<evidence type="ECO:0000256" key="1">
    <source>
        <dbReference type="ARBA" id="ARBA00007689"/>
    </source>
</evidence>
<dbReference type="Pfam" id="PF03795">
    <property type="entry name" value="YCII"/>
    <property type="match status" value="1"/>
</dbReference>